<sequence>MICSGDPRRFRPSIHGEITLSSARRITYACAATALIGVLTAGPALAAGTVTITPAETAAEGADWYFSNAHRGENDPAPAPTTGAGGIAAAPADSGFGDAAYRLVLDAASEKARLMSDVLDGRPLSDLAGVTYSSFVTGLPGYGPSINVEVDPAGPDDFATLVWEANKAGFTIAEGEWQAWDTTGSTGGRAGGWWTPSIQPFGSSTPGSNASPTTLATLTEHFGAGTTITGFAVNTGRGNAGLDAYVDGIGITVDGETTVYDVEPRVFTKEDCKNGGWATEFEAGQFANQGECVSSFASKAKVSKE</sequence>
<protein>
    <submittedName>
        <fullName evidence="1">Uncharacterized protein</fullName>
    </submittedName>
</protein>
<dbReference type="EMBL" id="JPMX01000075">
    <property type="protein sequence ID" value="KGH45654.1"/>
    <property type="molecule type" value="Genomic_DNA"/>
</dbReference>
<accession>A0A098Y597</accession>
<evidence type="ECO:0000313" key="2">
    <source>
        <dbReference type="Proteomes" id="UP000029713"/>
    </source>
</evidence>
<proteinExistence type="predicted"/>
<keyword evidence="2" id="KW-1185">Reference proteome</keyword>
<evidence type="ECO:0000313" key="1">
    <source>
        <dbReference type="EMBL" id="KGH45654.1"/>
    </source>
</evidence>
<dbReference type="Proteomes" id="UP000029713">
    <property type="component" value="Unassembled WGS sequence"/>
</dbReference>
<dbReference type="STRING" id="1522368.IN07_16290"/>
<name>A0A098Y597_9ACTN</name>
<organism evidence="1 2">
    <name type="scientific">Modestobacter caceresii</name>
    <dbReference type="NCBI Taxonomy" id="1522368"/>
    <lineage>
        <taxon>Bacteria</taxon>
        <taxon>Bacillati</taxon>
        <taxon>Actinomycetota</taxon>
        <taxon>Actinomycetes</taxon>
        <taxon>Geodermatophilales</taxon>
        <taxon>Geodermatophilaceae</taxon>
        <taxon>Modestobacter</taxon>
    </lineage>
</organism>
<comment type="caution">
    <text evidence="1">The sequence shown here is derived from an EMBL/GenBank/DDBJ whole genome shotgun (WGS) entry which is preliminary data.</text>
</comment>
<reference evidence="1 2" key="1">
    <citation type="submission" date="2014-07" db="EMBL/GenBank/DDBJ databases">
        <title>Biosystematic studies on Modestobacter strains isolated from extreme hyper-arid desert soil and from historic building.</title>
        <authorList>
            <person name="Bukarasam K."/>
            <person name="Bull A."/>
            <person name="Girard G."/>
            <person name="van Wezel G."/>
            <person name="Goodfellow M."/>
        </authorList>
    </citation>
    <scope>NUCLEOTIDE SEQUENCE [LARGE SCALE GENOMIC DNA]</scope>
    <source>
        <strain evidence="1 2">KNN45-2b</strain>
    </source>
</reference>
<gene>
    <name evidence="1" type="ORF">IN07_16290</name>
</gene>
<dbReference type="AlphaFoldDB" id="A0A098Y597"/>